<organism evidence="3 4">
    <name type="scientific">Actinomadura rugatobispora</name>
    <dbReference type="NCBI Taxonomy" id="1994"/>
    <lineage>
        <taxon>Bacteria</taxon>
        <taxon>Bacillati</taxon>
        <taxon>Actinomycetota</taxon>
        <taxon>Actinomycetes</taxon>
        <taxon>Streptosporangiales</taxon>
        <taxon>Thermomonosporaceae</taxon>
        <taxon>Actinomadura</taxon>
    </lineage>
</organism>
<dbReference type="RefSeq" id="WP_378283720.1">
    <property type="nucleotide sequence ID" value="NZ_JBHSON010000028.1"/>
</dbReference>
<reference evidence="4" key="1">
    <citation type="journal article" date="2019" name="Int. J. Syst. Evol. Microbiol.">
        <title>The Global Catalogue of Microorganisms (GCM) 10K type strain sequencing project: providing services to taxonomists for standard genome sequencing and annotation.</title>
        <authorList>
            <consortium name="The Broad Institute Genomics Platform"/>
            <consortium name="The Broad Institute Genome Sequencing Center for Infectious Disease"/>
            <person name="Wu L."/>
            <person name="Ma J."/>
        </authorList>
    </citation>
    <scope>NUCLEOTIDE SEQUENCE [LARGE SCALE GENOMIC DNA]</scope>
    <source>
        <strain evidence="4">KCTC 42087</strain>
    </source>
</reference>
<dbReference type="InterPro" id="IPR051928">
    <property type="entry name" value="NorD/CobT"/>
</dbReference>
<keyword evidence="4" id="KW-1185">Reference proteome</keyword>
<name>A0ABW0ZXN6_9ACTN</name>
<protein>
    <submittedName>
        <fullName evidence="3">Nitric oxide reductase activation protein NorD</fullName>
    </submittedName>
</protein>
<sequence>MAGPATSAMRIERGCALLAVALSEGGRQGARLSSGERRGFGLNAARSIVEVPHPAPEPGWTHRTLTCGVALQCAPSKDRVAQCRVSLLSGRELRALSIAEGEVALGWTNTRWPGLMPELRRMLPGLDIGDGGLEGPQIVERAVRLARSGGTLAPHPLLGRLPMPVPAGRGLAAAMRRVYGRMPWTSQRTDSYKEYSVPVGGDGGARNPNVPPPSRPEEEEIEIRPDRRAGIPYPEWNAWTERFLPDHVAVLERRYTPASPPRPIASPQLRRWFHAPTRRVMVDHLEDGSELDIDRYIAHHVATITGEPSEARLFRDLLPAARDVTTALLLDGSSSLGAQHGRVFRLELECADALSEAMTSAGERHGIFIFSGNTRHRVEVRCLKDFSDPRLAVPGDMGLVAGGYTRLGSPVRHLTSRLLEQPSQRRLLIVIGDGLASDEGYEGRYAWADVAHAVQEAQEAGVCPYYIGIGPTRVDPLPEMFGPGRSRRIRRVEELPRVLAHVHRELVAA</sequence>
<dbReference type="SUPFAM" id="SSF53300">
    <property type="entry name" value="vWA-like"/>
    <property type="match status" value="1"/>
</dbReference>
<evidence type="ECO:0000313" key="3">
    <source>
        <dbReference type="EMBL" id="MFC5748084.1"/>
    </source>
</evidence>
<evidence type="ECO:0000313" key="4">
    <source>
        <dbReference type="Proteomes" id="UP001596074"/>
    </source>
</evidence>
<feature type="region of interest" description="Disordered" evidence="1">
    <location>
        <begin position="198"/>
        <end position="223"/>
    </location>
</feature>
<dbReference type="InterPro" id="IPR002035">
    <property type="entry name" value="VWF_A"/>
</dbReference>
<dbReference type="Proteomes" id="UP001596074">
    <property type="component" value="Unassembled WGS sequence"/>
</dbReference>
<evidence type="ECO:0000256" key="1">
    <source>
        <dbReference type="SAM" id="MobiDB-lite"/>
    </source>
</evidence>
<gene>
    <name evidence="3" type="ORF">ACFPZN_20840</name>
</gene>
<dbReference type="EMBL" id="JBHSON010000028">
    <property type="protein sequence ID" value="MFC5748084.1"/>
    <property type="molecule type" value="Genomic_DNA"/>
</dbReference>
<evidence type="ECO:0000259" key="2">
    <source>
        <dbReference type="PROSITE" id="PS50234"/>
    </source>
</evidence>
<comment type="caution">
    <text evidence="3">The sequence shown here is derived from an EMBL/GenBank/DDBJ whole genome shotgun (WGS) entry which is preliminary data.</text>
</comment>
<dbReference type="InterPro" id="IPR036465">
    <property type="entry name" value="vWFA_dom_sf"/>
</dbReference>
<dbReference type="Pfam" id="PF00092">
    <property type="entry name" value="VWA"/>
    <property type="match status" value="1"/>
</dbReference>
<dbReference type="SMART" id="SM00327">
    <property type="entry name" value="VWA"/>
    <property type="match status" value="1"/>
</dbReference>
<dbReference type="Gene3D" id="3.40.50.410">
    <property type="entry name" value="von Willebrand factor, type A domain"/>
    <property type="match status" value="1"/>
</dbReference>
<dbReference type="PANTHER" id="PTHR41248:SF1">
    <property type="entry name" value="NORD PROTEIN"/>
    <property type="match status" value="1"/>
</dbReference>
<proteinExistence type="predicted"/>
<feature type="domain" description="VWFA" evidence="2">
    <location>
        <begin position="325"/>
        <end position="506"/>
    </location>
</feature>
<dbReference type="PANTHER" id="PTHR41248">
    <property type="entry name" value="NORD PROTEIN"/>
    <property type="match status" value="1"/>
</dbReference>
<accession>A0ABW0ZXN6</accession>
<dbReference type="PROSITE" id="PS50234">
    <property type="entry name" value="VWFA"/>
    <property type="match status" value="1"/>
</dbReference>